<evidence type="ECO:0000313" key="1">
    <source>
        <dbReference type="EMBL" id="KAJ3654642.1"/>
    </source>
</evidence>
<dbReference type="Proteomes" id="UP001168821">
    <property type="component" value="Unassembled WGS sequence"/>
</dbReference>
<reference evidence="1" key="1">
    <citation type="journal article" date="2023" name="G3 (Bethesda)">
        <title>Whole genome assemblies of Zophobas morio and Tenebrio molitor.</title>
        <authorList>
            <person name="Kaur S."/>
            <person name="Stinson S.A."/>
            <person name="diCenzo G.C."/>
        </authorList>
    </citation>
    <scope>NUCLEOTIDE SEQUENCE</scope>
    <source>
        <strain evidence="1">QUZm001</strain>
    </source>
</reference>
<dbReference type="AlphaFoldDB" id="A0AA38III5"/>
<evidence type="ECO:0000313" key="2">
    <source>
        <dbReference type="Proteomes" id="UP001168821"/>
    </source>
</evidence>
<comment type="caution">
    <text evidence="1">The sequence shown here is derived from an EMBL/GenBank/DDBJ whole genome shotgun (WGS) entry which is preliminary data.</text>
</comment>
<accession>A0AA38III5</accession>
<sequence>MMSGAPIPDVQFSAPFIDIPLSGGNYSATPGLQGTHTVILPPLNKGAQPTLAAFDVNSSELLTTPTPTPTGVNSFYFYKVRTSKFTSIAKIVLAS</sequence>
<proteinExistence type="predicted"/>
<keyword evidence="2" id="KW-1185">Reference proteome</keyword>
<organism evidence="1 2">
    <name type="scientific">Zophobas morio</name>
    <dbReference type="NCBI Taxonomy" id="2755281"/>
    <lineage>
        <taxon>Eukaryota</taxon>
        <taxon>Metazoa</taxon>
        <taxon>Ecdysozoa</taxon>
        <taxon>Arthropoda</taxon>
        <taxon>Hexapoda</taxon>
        <taxon>Insecta</taxon>
        <taxon>Pterygota</taxon>
        <taxon>Neoptera</taxon>
        <taxon>Endopterygota</taxon>
        <taxon>Coleoptera</taxon>
        <taxon>Polyphaga</taxon>
        <taxon>Cucujiformia</taxon>
        <taxon>Tenebrionidae</taxon>
        <taxon>Zophobas</taxon>
    </lineage>
</organism>
<dbReference type="EMBL" id="JALNTZ010000004">
    <property type="protein sequence ID" value="KAJ3654642.1"/>
    <property type="molecule type" value="Genomic_DNA"/>
</dbReference>
<protein>
    <submittedName>
        <fullName evidence="1">Uncharacterized protein</fullName>
    </submittedName>
</protein>
<name>A0AA38III5_9CUCU</name>
<gene>
    <name evidence="1" type="ORF">Zmor_013816</name>
</gene>